<organism evidence="1 2">
    <name type="scientific">Marinobacterium sediminicola</name>
    <dbReference type="NCBI Taxonomy" id="518898"/>
    <lineage>
        <taxon>Bacteria</taxon>
        <taxon>Pseudomonadati</taxon>
        <taxon>Pseudomonadota</taxon>
        <taxon>Gammaproteobacteria</taxon>
        <taxon>Oceanospirillales</taxon>
        <taxon>Oceanospirillaceae</taxon>
        <taxon>Marinobacterium</taxon>
    </lineage>
</organism>
<dbReference type="Proteomes" id="UP001159257">
    <property type="component" value="Unassembled WGS sequence"/>
</dbReference>
<comment type="caution">
    <text evidence="1">The sequence shown here is derived from an EMBL/GenBank/DDBJ whole genome shotgun (WGS) entry which is preliminary data.</text>
</comment>
<dbReference type="EMBL" id="FXWV01000022">
    <property type="protein sequence ID" value="SMR78424.1"/>
    <property type="molecule type" value="Genomic_DNA"/>
</dbReference>
<reference evidence="1 2" key="1">
    <citation type="submission" date="2017-05" db="EMBL/GenBank/DDBJ databases">
        <authorList>
            <person name="Varghese N."/>
            <person name="Submissions S."/>
        </authorList>
    </citation>
    <scope>NUCLEOTIDE SEQUENCE [LARGE SCALE GENOMIC DNA]</scope>
    <source>
        <strain evidence="1 2">CGMCC 1.7287</strain>
    </source>
</reference>
<dbReference type="RefSeq" id="WP_239041725.1">
    <property type="nucleotide sequence ID" value="NZ_BAAAEY010000019.1"/>
</dbReference>
<accession>A0ABY1S457</accession>
<evidence type="ECO:0000313" key="1">
    <source>
        <dbReference type="EMBL" id="SMR78424.1"/>
    </source>
</evidence>
<protein>
    <submittedName>
        <fullName evidence="1">Uncharacterized protein</fullName>
    </submittedName>
</protein>
<proteinExistence type="predicted"/>
<gene>
    <name evidence="1" type="ORF">SAMN04487964_12244</name>
</gene>
<sequence length="170" mass="18515">MSFENMALEGYYTKSGVPEQEAKVISSLFGGNFIHLQAEQRQQGGGKKSKALAAVHVSDGIFAGASLYGDFPLWDQADSLDEVERVVKIVRAAGVCSVCVYAYALDSDITEQSKESYRDFLRIAQSKASTFGGSLKTDEFLSEFSQTIDRLSIASAAHGERKGFFSKIFG</sequence>
<evidence type="ECO:0000313" key="2">
    <source>
        <dbReference type="Proteomes" id="UP001159257"/>
    </source>
</evidence>
<keyword evidence="2" id="KW-1185">Reference proteome</keyword>
<name>A0ABY1S457_9GAMM</name>